<dbReference type="Gene3D" id="2.60.120.560">
    <property type="entry name" value="Exo-inulinase, domain 1"/>
    <property type="match status" value="1"/>
</dbReference>
<dbReference type="EMBL" id="UINC01005796">
    <property type="protein sequence ID" value="SVA23594.1"/>
    <property type="molecule type" value="Genomic_DNA"/>
</dbReference>
<dbReference type="InterPro" id="IPR010496">
    <property type="entry name" value="AL/BT2_dom"/>
</dbReference>
<organism evidence="2">
    <name type="scientific">marine metagenome</name>
    <dbReference type="NCBI Taxonomy" id="408172"/>
    <lineage>
        <taxon>unclassified sequences</taxon>
        <taxon>metagenomes</taxon>
        <taxon>ecological metagenomes</taxon>
    </lineage>
</organism>
<evidence type="ECO:0000313" key="2">
    <source>
        <dbReference type="EMBL" id="SVA23594.1"/>
    </source>
</evidence>
<feature type="non-terminal residue" evidence="2">
    <location>
        <position position="221"/>
    </location>
</feature>
<proteinExistence type="predicted"/>
<dbReference type="Pfam" id="PF06439">
    <property type="entry name" value="3keto-disac_hyd"/>
    <property type="match status" value="1"/>
</dbReference>
<feature type="domain" description="3-keto-alpha-glucoside-1,2-lyase/3-keto-2-hydroxy-glucal hydratase" evidence="1">
    <location>
        <begin position="47"/>
        <end position="218"/>
    </location>
</feature>
<dbReference type="GO" id="GO:0016787">
    <property type="term" value="F:hydrolase activity"/>
    <property type="evidence" value="ECO:0007669"/>
    <property type="project" value="InterPro"/>
</dbReference>
<protein>
    <recommendedName>
        <fullName evidence="1">3-keto-alpha-glucoside-1,2-lyase/3-keto-2-hydroxy-glucal hydratase domain-containing protein</fullName>
    </recommendedName>
</protein>
<gene>
    <name evidence="2" type="ORF">METZ01_LOCUS76448</name>
</gene>
<sequence length="221" mass="24604">MKNAMTAALHTGALSLILYLAACAVKPAIDTEYASSPPLADESVKKTILFNGIDLSGWEIHGTEKWYVEGGELVCESGQDHKYGYLSTVKQYKDFDFSLLFKQESDGNSGVFFRSTFEDTLVKGWQVEVAPKGKDTGGIYESYGRGWLEKIPDNKEGVLAQGSWNKLRVKVIDDHIQTWLNGIKMVDLFDKDIGKGIGSIALQIHSGDSVKVRWRDLHLIE</sequence>
<reference evidence="2" key="1">
    <citation type="submission" date="2018-05" db="EMBL/GenBank/DDBJ databases">
        <authorList>
            <person name="Lanie J.A."/>
            <person name="Ng W.-L."/>
            <person name="Kazmierczak K.M."/>
            <person name="Andrzejewski T.M."/>
            <person name="Davidsen T.M."/>
            <person name="Wayne K.J."/>
            <person name="Tettelin H."/>
            <person name="Glass J.I."/>
            <person name="Rusch D."/>
            <person name="Podicherti R."/>
            <person name="Tsui H.-C.T."/>
            <person name="Winkler M.E."/>
        </authorList>
    </citation>
    <scope>NUCLEOTIDE SEQUENCE</scope>
</reference>
<evidence type="ECO:0000259" key="1">
    <source>
        <dbReference type="Pfam" id="PF06439"/>
    </source>
</evidence>
<accession>A0A381U6G5</accession>
<name>A0A381U6G5_9ZZZZ</name>
<dbReference type="AlphaFoldDB" id="A0A381U6G5"/>